<protein>
    <submittedName>
        <fullName evidence="1">1-(5-phosphoribosyl)-5-((5-phosphoribosylamino)methylideneamino)imidazole-4-carboxamide isomerase</fullName>
    </submittedName>
</protein>
<dbReference type="EMBL" id="PIDR01000997">
    <property type="protein sequence ID" value="PLO64649.1"/>
    <property type="molecule type" value="Genomic_DNA"/>
</dbReference>
<comment type="caution">
    <text evidence="1">The sequence shown here is derived from an EMBL/GenBank/DDBJ whole genome shotgun (WGS) entry which is preliminary data.</text>
</comment>
<accession>A0A2J5PF13</accession>
<dbReference type="AlphaFoldDB" id="A0A2J5PF13"/>
<proteinExistence type="predicted"/>
<dbReference type="InterPro" id="IPR011060">
    <property type="entry name" value="RibuloseP-bd_barrel"/>
</dbReference>
<dbReference type="Gene3D" id="3.20.20.70">
    <property type="entry name" value="Aldolase class I"/>
    <property type="match status" value="1"/>
</dbReference>
<gene>
    <name evidence="1" type="ORF">CWN49_24975</name>
</gene>
<reference evidence="1 2" key="2">
    <citation type="submission" date="2018-01" db="EMBL/GenBank/DDBJ databases">
        <title>Genomic study of Klebsiella pneumoniae.</title>
        <authorList>
            <person name="Yang Y."/>
            <person name="Bicalho R."/>
        </authorList>
    </citation>
    <scope>NUCLEOTIDE SEQUENCE [LARGE SCALE GENOMIC DNA]</scope>
    <source>
        <strain evidence="1 2">A10</strain>
    </source>
</reference>
<dbReference type="SUPFAM" id="SSF51366">
    <property type="entry name" value="Ribulose-phoshate binding barrel"/>
    <property type="match status" value="1"/>
</dbReference>
<name>A0A2J5PF13_9ENTR</name>
<feature type="non-terminal residue" evidence="1">
    <location>
        <position position="1"/>
    </location>
</feature>
<evidence type="ECO:0000313" key="2">
    <source>
        <dbReference type="Proteomes" id="UP000234667"/>
    </source>
</evidence>
<keyword evidence="1" id="KW-0413">Isomerase</keyword>
<dbReference type="GO" id="GO:0016853">
    <property type="term" value="F:isomerase activity"/>
    <property type="evidence" value="ECO:0007669"/>
    <property type="project" value="UniProtKB-KW"/>
</dbReference>
<reference evidence="1 2" key="1">
    <citation type="submission" date="2017-11" db="EMBL/GenBank/DDBJ databases">
        <authorList>
            <person name="Han C.G."/>
        </authorList>
    </citation>
    <scope>NUCLEOTIDE SEQUENCE [LARGE SCALE GENOMIC DNA]</scope>
    <source>
        <strain evidence="1 2">A10</strain>
    </source>
</reference>
<dbReference type="InterPro" id="IPR013785">
    <property type="entry name" value="Aldolase_TIM"/>
</dbReference>
<evidence type="ECO:0000313" key="1">
    <source>
        <dbReference type="EMBL" id="PLO64649.1"/>
    </source>
</evidence>
<organism evidence="1 2">
    <name type="scientific">Klebsiella michiganensis</name>
    <dbReference type="NCBI Taxonomy" id="1134687"/>
    <lineage>
        <taxon>Bacteria</taxon>
        <taxon>Pseudomonadati</taxon>
        <taxon>Pseudomonadota</taxon>
        <taxon>Gammaproteobacteria</taxon>
        <taxon>Enterobacterales</taxon>
        <taxon>Enterobacteriaceae</taxon>
        <taxon>Klebsiella/Raoultella group</taxon>
        <taxon>Klebsiella</taxon>
    </lineage>
</organism>
<dbReference type="Proteomes" id="UP000234667">
    <property type="component" value="Unassembled WGS sequence"/>
</dbReference>
<sequence length="41" mass="4349">IGDLHDIAALRGTGVRGVIVGRALLEGKFNVTEAIQCWQNG</sequence>